<keyword evidence="9" id="KW-1185">Reference proteome</keyword>
<dbReference type="InterPro" id="IPR036554">
    <property type="entry name" value="GHMP_kinase_C_sf"/>
</dbReference>
<dbReference type="EC" id="2.7.1.168" evidence="8"/>
<evidence type="ECO:0000256" key="2">
    <source>
        <dbReference type="ARBA" id="ARBA00022741"/>
    </source>
</evidence>
<keyword evidence="4" id="KW-0067">ATP-binding</keyword>
<reference evidence="8 9" key="1">
    <citation type="submission" date="2014-06" db="EMBL/GenBank/DDBJ databases">
        <authorList>
            <person name="Ngugi D.K."/>
            <person name="Blom J."/>
            <person name="Alam I."/>
            <person name="Rashid M."/>
            <person name="Baalawi W."/>
            <person name="Zhang G."/>
            <person name="Hikmawan T."/>
            <person name="Guan Y."/>
            <person name="Antunes A."/>
            <person name="Siam R."/>
            <person name="El-Dorry H."/>
            <person name="Bajic V."/>
            <person name="Stingl U."/>
        </authorList>
    </citation>
    <scope>NUCLEOTIDE SEQUENCE [LARGE SCALE GENOMIC DNA]</scope>
    <source>
        <strain evidence="8">SCGC AAA799-P11</strain>
    </source>
</reference>
<evidence type="ECO:0000259" key="6">
    <source>
        <dbReference type="Pfam" id="PF00288"/>
    </source>
</evidence>
<sequence length="336" mass="37463">MLVGRAPLRISFSGGGTDLEEYHKKYDGYSVSYTINSYTYVIAKLRRDDKLQGFSPDFASHLTPKKYSSTKILQGHEIIIVGLEYMKFKKGIDMYLTSDVEPNSGLGASSSLTTNFVNVISYLQGKKRNPNEIAMKAYKIGHDILKWGIGKQDEFAAAFGGLNLYKYSKDKVSVKPINLKKSTLKELQERSLLFHLGDREHSKGILQSQINAINKSKKITLSSLHKAKELALEMHDALKEDDLTKFSDILNRGWKAKQGYTKGVSNPRIDKISKKAIEKGAEALKVTGAGGGGHFFVVANPSKHKSIINSLKKLGVHNVQFKYQNEGSKVFEINNL</sequence>
<dbReference type="InterPro" id="IPR052203">
    <property type="entry name" value="GHMP_Kinase-Related"/>
</dbReference>
<evidence type="ECO:0000259" key="7">
    <source>
        <dbReference type="Pfam" id="PF08544"/>
    </source>
</evidence>
<dbReference type="GO" id="GO:0042352">
    <property type="term" value="P:GDP-L-fucose salvage"/>
    <property type="evidence" value="ECO:0007669"/>
    <property type="project" value="TreeGrafter"/>
</dbReference>
<dbReference type="SUPFAM" id="SSF54211">
    <property type="entry name" value="Ribosomal protein S5 domain 2-like"/>
    <property type="match status" value="1"/>
</dbReference>
<dbReference type="PANTHER" id="PTHR32463">
    <property type="entry name" value="L-FUCOSE KINASE"/>
    <property type="match status" value="1"/>
</dbReference>
<dbReference type="SUPFAM" id="SSF55060">
    <property type="entry name" value="GHMP Kinase, C-terminal domain"/>
    <property type="match status" value="1"/>
</dbReference>
<dbReference type="Gene3D" id="3.30.230.120">
    <property type="match status" value="1"/>
</dbReference>
<evidence type="ECO:0000256" key="3">
    <source>
        <dbReference type="ARBA" id="ARBA00022777"/>
    </source>
</evidence>
<feature type="domain" description="GHMP kinase N-terminal" evidence="6">
    <location>
        <begin position="87"/>
        <end position="161"/>
    </location>
</feature>
<gene>
    <name evidence="8" type="primary">mvk</name>
    <name evidence="8" type="ORF">AAA799P11_00157</name>
</gene>
<dbReference type="PATRIC" id="fig|1502295.3.peg.156"/>
<keyword evidence="2" id="KW-0547">Nucleotide-binding</keyword>
<comment type="caution">
    <text evidence="8">The sequence shown here is derived from an EMBL/GenBank/DDBJ whole genome shotgun (WGS) entry which is preliminary data.</text>
</comment>
<dbReference type="GO" id="GO:0005524">
    <property type="term" value="F:ATP binding"/>
    <property type="evidence" value="ECO:0007669"/>
    <property type="project" value="UniProtKB-KW"/>
</dbReference>
<dbReference type="InterPro" id="IPR014606">
    <property type="entry name" value="Heptose_7-P_kinase"/>
</dbReference>
<name>A0A087S2Y2_9ARCH</name>
<dbReference type="PANTHER" id="PTHR32463:SF0">
    <property type="entry name" value="L-FUCOSE KINASE"/>
    <property type="match status" value="1"/>
</dbReference>
<dbReference type="InterPro" id="IPR001174">
    <property type="entry name" value="HddA/FKP"/>
</dbReference>
<evidence type="ECO:0000256" key="5">
    <source>
        <dbReference type="ARBA" id="ARBA00038121"/>
    </source>
</evidence>
<evidence type="ECO:0000256" key="1">
    <source>
        <dbReference type="ARBA" id="ARBA00022679"/>
    </source>
</evidence>
<organism evidence="8 9">
    <name type="scientific">Marine Group I thaumarchaeote SCGC AAA799-P11</name>
    <dbReference type="NCBI Taxonomy" id="1502295"/>
    <lineage>
        <taxon>Archaea</taxon>
        <taxon>Nitrososphaerota</taxon>
        <taxon>Marine Group I</taxon>
    </lineage>
</organism>
<feature type="domain" description="GHMP kinase C-terminal" evidence="7">
    <location>
        <begin position="234"/>
        <end position="315"/>
    </location>
</feature>
<proteinExistence type="inferred from homology"/>
<evidence type="ECO:0000313" key="8">
    <source>
        <dbReference type="EMBL" id="KFM20086.1"/>
    </source>
</evidence>
<keyword evidence="3 8" id="KW-0418">Kinase</keyword>
<dbReference type="Proteomes" id="UP000029387">
    <property type="component" value="Unassembled WGS sequence"/>
</dbReference>
<accession>A0A087S2Y2</accession>
<dbReference type="PIRSF" id="PIRSF036406">
    <property type="entry name" value="Hept_kin"/>
    <property type="match status" value="1"/>
</dbReference>
<keyword evidence="1 8" id="KW-0808">Transferase</keyword>
<dbReference type="EMBL" id="JOSZ01000002">
    <property type="protein sequence ID" value="KFM20086.1"/>
    <property type="molecule type" value="Genomic_DNA"/>
</dbReference>
<dbReference type="Pfam" id="PF00288">
    <property type="entry name" value="GHMP_kinases_N"/>
    <property type="match status" value="1"/>
</dbReference>
<evidence type="ECO:0000313" key="9">
    <source>
        <dbReference type="Proteomes" id="UP000029387"/>
    </source>
</evidence>
<evidence type="ECO:0000256" key="4">
    <source>
        <dbReference type="ARBA" id="ARBA00022840"/>
    </source>
</evidence>
<dbReference type="Pfam" id="PF08544">
    <property type="entry name" value="GHMP_kinases_C"/>
    <property type="match status" value="1"/>
</dbReference>
<dbReference type="InterPro" id="IPR020568">
    <property type="entry name" value="Ribosomal_Su5_D2-typ_SF"/>
</dbReference>
<dbReference type="InterPro" id="IPR006204">
    <property type="entry name" value="GHMP_kinase_N_dom"/>
</dbReference>
<protein>
    <submittedName>
        <fullName evidence="8">Mevalonate kinase protein</fullName>
        <ecNumber evidence="8">2.7.1.168</ecNumber>
    </submittedName>
</protein>
<dbReference type="AlphaFoldDB" id="A0A087S2Y2"/>
<dbReference type="InterPro" id="IPR013750">
    <property type="entry name" value="GHMP_kinase_C_dom"/>
</dbReference>
<dbReference type="GO" id="GO:0050201">
    <property type="term" value="F:fucokinase activity"/>
    <property type="evidence" value="ECO:0007669"/>
    <property type="project" value="TreeGrafter"/>
</dbReference>
<comment type="similarity">
    <text evidence="5">Belongs to the GHMP kinase family.</text>
</comment>
<dbReference type="PRINTS" id="PR00960">
    <property type="entry name" value="LMBPPROTEIN"/>
</dbReference>